<reference evidence="2" key="1">
    <citation type="submission" date="2016-11" db="UniProtKB">
        <authorList>
            <consortium name="WormBaseParasite"/>
        </authorList>
    </citation>
    <scope>IDENTIFICATION</scope>
    <source>
        <strain evidence="2">KR3021</strain>
    </source>
</reference>
<organism evidence="1 2">
    <name type="scientific">Rhabditophanes sp. KR3021</name>
    <dbReference type="NCBI Taxonomy" id="114890"/>
    <lineage>
        <taxon>Eukaryota</taxon>
        <taxon>Metazoa</taxon>
        <taxon>Ecdysozoa</taxon>
        <taxon>Nematoda</taxon>
        <taxon>Chromadorea</taxon>
        <taxon>Rhabditida</taxon>
        <taxon>Tylenchina</taxon>
        <taxon>Panagrolaimomorpha</taxon>
        <taxon>Strongyloidoidea</taxon>
        <taxon>Alloionematidae</taxon>
        <taxon>Rhabditophanes</taxon>
    </lineage>
</organism>
<name>A0AC35U2V0_9BILA</name>
<proteinExistence type="predicted"/>
<dbReference type="Proteomes" id="UP000095286">
    <property type="component" value="Unplaced"/>
</dbReference>
<dbReference type="WBParaSite" id="RSKR_0000682600.1">
    <property type="protein sequence ID" value="RSKR_0000682600.1"/>
    <property type="gene ID" value="RSKR_0000682600"/>
</dbReference>
<sequence length="589" mass="67638">MIKALFILGLFVAGTFAGLAIPQKESVNFSPEKFVKALQKFVHNDATKGIACSVCTLAIDGIRNMIENGKEDVEIEDWVIKVCKNYKIEQDYVCEHIVRIFSDEIIYVLERSLFTSGEICGAFVSDCGVSENPLNDEWPFEIPGNKPPVKPWPIVKNPKKTMRVLHLTDIHVDRDYAVGSEANCGHEKLINTDYFCCRDYPSDRFEIKKKSDVEAGYWGSPYNCDIPLYTFINALEHISSTEKFDYIIVTGDLEAHDIFDYTRDKTTFNMKNLTSYLNEYFPNTPIYQTLGNHEGVPMDAVASRANMDPEDYAKRGPQWLYNSAADAWKRDLPSTTQQTIKRTGSYATKAFDKLKIVSINTIYCSMFNMYNYLNQTDPDGTLAWLTNELVESEANGEKVHIITHIPAGDDYCLKGYSFNFYKIVNRFENTISAIFTGHTHNDHFEVFYDEADDTKRPTNVIWIAPSLTTYSFSNPAYRVYTIDGDYDDSSFTVLEAQTYFTELEKHKTKADKLDWKLEYTHTIDYAMPDLSPASFHDLIGRFVKSDALFGDFYFRYYRHQNGKQYEKKAGLICDMKSARSYDKKNFCPV</sequence>
<evidence type="ECO:0000313" key="1">
    <source>
        <dbReference type="Proteomes" id="UP000095286"/>
    </source>
</evidence>
<evidence type="ECO:0000313" key="2">
    <source>
        <dbReference type="WBParaSite" id="RSKR_0000682600.1"/>
    </source>
</evidence>
<accession>A0AC35U2V0</accession>
<protein>
    <submittedName>
        <fullName evidence="2">Sphingomyelin phosphodiesterase</fullName>
    </submittedName>
</protein>